<protein>
    <recommendedName>
        <fullName evidence="1">1-phosphatidylinositol-4-phosphate 5-kinase</fullName>
        <ecNumber evidence="1">2.7.1.68</ecNumber>
    </recommendedName>
</protein>
<dbReference type="InterPro" id="IPR027483">
    <property type="entry name" value="PInositol-4-P-4/5-kinase_C_sf"/>
</dbReference>
<keyword evidence="2" id="KW-0418">Kinase</keyword>
<dbReference type="EMBL" id="JADCNL010000009">
    <property type="protein sequence ID" value="KAG0467644.1"/>
    <property type="molecule type" value="Genomic_DNA"/>
</dbReference>
<dbReference type="GO" id="GO:0005886">
    <property type="term" value="C:plasma membrane"/>
    <property type="evidence" value="ECO:0007669"/>
    <property type="project" value="TreeGrafter"/>
</dbReference>
<keyword evidence="2" id="KW-0808">Transferase</keyword>
<dbReference type="InterPro" id="IPR002498">
    <property type="entry name" value="PInositol-4-P-4/5-kinase_core"/>
</dbReference>
<evidence type="ECO:0000259" key="3">
    <source>
        <dbReference type="PROSITE" id="PS51455"/>
    </source>
</evidence>
<dbReference type="SUPFAM" id="SSF56104">
    <property type="entry name" value="SAICAR synthase-like"/>
    <property type="match status" value="1"/>
</dbReference>
<keyword evidence="5" id="KW-1185">Reference proteome</keyword>
<comment type="caution">
    <text evidence="4">The sequence shown here is derived from an EMBL/GenBank/DDBJ whole genome shotgun (WGS) entry which is preliminary data.</text>
</comment>
<dbReference type="PANTHER" id="PTHR23086">
    <property type="entry name" value="PHOSPHATIDYLINOSITOL-4-PHOSPHATE 5-KINASE"/>
    <property type="match status" value="1"/>
</dbReference>
<evidence type="ECO:0000256" key="2">
    <source>
        <dbReference type="PROSITE-ProRule" id="PRU00781"/>
    </source>
</evidence>
<reference evidence="4 5" key="1">
    <citation type="journal article" date="2020" name="Nat. Food">
        <title>A phased Vanilla planifolia genome enables genetic improvement of flavour and production.</title>
        <authorList>
            <person name="Hasing T."/>
            <person name="Tang H."/>
            <person name="Brym M."/>
            <person name="Khazi F."/>
            <person name="Huang T."/>
            <person name="Chambers A.H."/>
        </authorList>
    </citation>
    <scope>NUCLEOTIDE SEQUENCE [LARGE SCALE GENOMIC DNA]</scope>
    <source>
        <tissue evidence="4">Leaf</tissue>
    </source>
</reference>
<dbReference type="PROSITE" id="PS51455">
    <property type="entry name" value="PIPK"/>
    <property type="match status" value="1"/>
</dbReference>
<dbReference type="EC" id="2.7.1.68" evidence="1"/>
<dbReference type="PANTHER" id="PTHR23086:SF25">
    <property type="entry name" value="PHOSPHATIDYLINOSITOL 4-PHOSPHATE 5-KINASE 8"/>
    <property type="match status" value="1"/>
</dbReference>
<evidence type="ECO:0000256" key="1">
    <source>
        <dbReference type="ARBA" id="ARBA00012172"/>
    </source>
</evidence>
<dbReference type="SMART" id="SM00330">
    <property type="entry name" value="PIPKc"/>
    <property type="match status" value="1"/>
</dbReference>
<evidence type="ECO:0000313" key="4">
    <source>
        <dbReference type="EMBL" id="KAG0467644.1"/>
    </source>
</evidence>
<sequence>MFLESQCIIDYSMLLGVHFRAPEHFRCLLESEGRGESPSCATDELLPSAPVGASNKDEGTIHSRGLLLVAHEPGSVRSMPGSHIRGNTLRVSAAGDEEREVDLLLPGMGRLRVQLGVNMPARANRKPLQEEGRDSLEFDLFESCDVVLYLGIIDILQEYNATKKLENSWKSLKYDPLTISSVEPKLYSRRFISFLEKVFPEQA</sequence>
<feature type="domain" description="PIPK" evidence="3">
    <location>
        <begin position="1"/>
        <end position="199"/>
    </location>
</feature>
<dbReference type="AlphaFoldDB" id="A0A835Q8H2"/>
<keyword evidence="2" id="KW-0067">ATP-binding</keyword>
<proteinExistence type="predicted"/>
<name>A0A835Q8H2_VANPL</name>
<evidence type="ECO:0000313" key="5">
    <source>
        <dbReference type="Proteomes" id="UP000636800"/>
    </source>
</evidence>
<dbReference type="GO" id="GO:0016308">
    <property type="term" value="F:1-phosphatidylinositol-4-phosphate 5-kinase activity"/>
    <property type="evidence" value="ECO:0007669"/>
    <property type="project" value="UniProtKB-EC"/>
</dbReference>
<dbReference type="OrthoDB" id="1040804at2759"/>
<keyword evidence="2" id="KW-0547">Nucleotide-binding</keyword>
<dbReference type="Proteomes" id="UP000636800">
    <property type="component" value="Unassembled WGS sequence"/>
</dbReference>
<dbReference type="GO" id="GO:0005524">
    <property type="term" value="F:ATP binding"/>
    <property type="evidence" value="ECO:0007669"/>
    <property type="project" value="UniProtKB-UniRule"/>
</dbReference>
<dbReference type="Gene3D" id="3.30.810.10">
    <property type="entry name" value="2-Layer Sandwich"/>
    <property type="match status" value="1"/>
</dbReference>
<dbReference type="Pfam" id="PF01504">
    <property type="entry name" value="PIP5K"/>
    <property type="match status" value="1"/>
</dbReference>
<organism evidence="4 5">
    <name type="scientific">Vanilla planifolia</name>
    <name type="common">Vanilla</name>
    <dbReference type="NCBI Taxonomy" id="51239"/>
    <lineage>
        <taxon>Eukaryota</taxon>
        <taxon>Viridiplantae</taxon>
        <taxon>Streptophyta</taxon>
        <taxon>Embryophyta</taxon>
        <taxon>Tracheophyta</taxon>
        <taxon>Spermatophyta</taxon>
        <taxon>Magnoliopsida</taxon>
        <taxon>Liliopsida</taxon>
        <taxon>Asparagales</taxon>
        <taxon>Orchidaceae</taxon>
        <taxon>Vanilloideae</taxon>
        <taxon>Vanilleae</taxon>
        <taxon>Vanilla</taxon>
    </lineage>
</organism>
<dbReference type="GO" id="GO:0046854">
    <property type="term" value="P:phosphatidylinositol phosphate biosynthetic process"/>
    <property type="evidence" value="ECO:0007669"/>
    <property type="project" value="TreeGrafter"/>
</dbReference>
<gene>
    <name evidence="4" type="ORF">HPP92_019224</name>
</gene>
<accession>A0A835Q8H2</accession>
<dbReference type="InterPro" id="IPR023610">
    <property type="entry name" value="PInositol-4/5-P-5/4-kinase"/>
</dbReference>